<accession>A0A6P7XRU7</accession>
<dbReference type="PANTHER" id="PTHR24103">
    <property type="entry name" value="E3 UBIQUITIN-PROTEIN LIGASE TRIM"/>
    <property type="match status" value="1"/>
</dbReference>
<gene>
    <name evidence="4" type="primary">LOC115466353</name>
</gene>
<feature type="domain" description="B30.2/SPRY" evidence="2">
    <location>
        <begin position="82"/>
        <end position="276"/>
    </location>
</feature>
<dbReference type="RefSeq" id="XP_030053400.1">
    <property type="nucleotide sequence ID" value="XM_030197540.1"/>
</dbReference>
<keyword evidence="3" id="KW-1185">Reference proteome</keyword>
<dbReference type="Pfam" id="PF00622">
    <property type="entry name" value="SPRY"/>
    <property type="match status" value="1"/>
</dbReference>
<name>A0A6P7XRU7_9AMPH</name>
<dbReference type="InterPro" id="IPR003877">
    <property type="entry name" value="SPRY_dom"/>
</dbReference>
<protein>
    <submittedName>
        <fullName evidence="4">E3 ubiquitin-protein ligase TRIM39-like isoform X2</fullName>
    </submittedName>
</protein>
<dbReference type="SMART" id="SM00449">
    <property type="entry name" value="SPRY"/>
    <property type="match status" value="1"/>
</dbReference>
<dbReference type="InterPro" id="IPR043136">
    <property type="entry name" value="B30.2/SPRY_sf"/>
</dbReference>
<dbReference type="Pfam" id="PF23404">
    <property type="entry name" value="FAZ1_C"/>
    <property type="match status" value="1"/>
</dbReference>
<dbReference type="PROSITE" id="PS50188">
    <property type="entry name" value="B302_SPRY"/>
    <property type="match status" value="1"/>
</dbReference>
<sequence>MITAYKKMLTADKKMLTADKKMLTADKKRFTAEKMNLSADIEMLTADKNKLSEDVEMLTADKNKLSEDVEILTADKNKLSEDVESLRTELEFRRCCRYAVNVTLDPETAHPRNILSEDRKSVRDGGTTQNLPDNPQRFDACPCVLGLECFTLGRHYWEVEVGDKTNWDLGVCKDSVSRKGMISLTPEDGYWVVTQRYGDEYWACTSPNTLLPLSVRPRAVGIFLDYEAGKVSFYDADNISHLFTFTHTFTEKLWPYFNPGLNRKGKNAGALRIRPVPEWE</sequence>
<keyword evidence="1" id="KW-0175">Coiled coil</keyword>
<dbReference type="Proteomes" id="UP000515156">
    <property type="component" value="Chromosome 3"/>
</dbReference>
<proteinExistence type="predicted"/>
<dbReference type="InterPro" id="IPR013320">
    <property type="entry name" value="ConA-like_dom_sf"/>
</dbReference>
<dbReference type="Pfam" id="PF13765">
    <property type="entry name" value="PRY"/>
    <property type="match status" value="1"/>
</dbReference>
<dbReference type="InterPro" id="IPR056615">
    <property type="entry name" value="FAZ1_C"/>
</dbReference>
<dbReference type="InterPro" id="IPR003879">
    <property type="entry name" value="Butyrophylin_SPRY"/>
</dbReference>
<evidence type="ECO:0000259" key="2">
    <source>
        <dbReference type="PROSITE" id="PS50188"/>
    </source>
</evidence>
<feature type="coiled-coil region" evidence="1">
    <location>
        <begin position="34"/>
        <end position="89"/>
    </location>
</feature>
<dbReference type="CDD" id="cd13745">
    <property type="entry name" value="SPRY_PRY_TRIM39"/>
    <property type="match status" value="1"/>
</dbReference>
<evidence type="ECO:0000256" key="1">
    <source>
        <dbReference type="SAM" id="Coils"/>
    </source>
</evidence>
<dbReference type="InterPro" id="IPR001870">
    <property type="entry name" value="B30.2/SPRY"/>
</dbReference>
<evidence type="ECO:0000313" key="4">
    <source>
        <dbReference type="RefSeq" id="XP_030053400.1"/>
    </source>
</evidence>
<dbReference type="GeneID" id="115466353"/>
<reference evidence="4" key="1">
    <citation type="submission" date="2025-08" db="UniProtKB">
        <authorList>
            <consortium name="RefSeq"/>
        </authorList>
    </citation>
    <scope>IDENTIFICATION</scope>
</reference>
<dbReference type="Gene3D" id="2.60.120.920">
    <property type="match status" value="1"/>
</dbReference>
<dbReference type="PRINTS" id="PR01407">
    <property type="entry name" value="BUTYPHLNCDUF"/>
</dbReference>
<organism evidence="3 4">
    <name type="scientific">Microcaecilia unicolor</name>
    <dbReference type="NCBI Taxonomy" id="1415580"/>
    <lineage>
        <taxon>Eukaryota</taxon>
        <taxon>Metazoa</taxon>
        <taxon>Chordata</taxon>
        <taxon>Craniata</taxon>
        <taxon>Vertebrata</taxon>
        <taxon>Euteleostomi</taxon>
        <taxon>Amphibia</taxon>
        <taxon>Gymnophiona</taxon>
        <taxon>Siphonopidae</taxon>
        <taxon>Microcaecilia</taxon>
    </lineage>
</organism>
<dbReference type="AlphaFoldDB" id="A0A6P7XRU7"/>
<dbReference type="SMART" id="SM00589">
    <property type="entry name" value="PRY"/>
    <property type="match status" value="1"/>
</dbReference>
<evidence type="ECO:0000313" key="3">
    <source>
        <dbReference type="Proteomes" id="UP000515156"/>
    </source>
</evidence>
<dbReference type="FunFam" id="2.60.120.920:FF:000004">
    <property type="entry name" value="Butyrophilin subfamily 1 member A1"/>
    <property type="match status" value="1"/>
</dbReference>
<dbReference type="InterPro" id="IPR035033">
    <property type="entry name" value="PRY/SPRY_TRIM39"/>
</dbReference>
<dbReference type="SUPFAM" id="SSF49899">
    <property type="entry name" value="Concanavalin A-like lectins/glucanases"/>
    <property type="match status" value="1"/>
</dbReference>
<dbReference type="InterPro" id="IPR006574">
    <property type="entry name" value="PRY"/>
</dbReference>
<dbReference type="Gene3D" id="1.20.5.1000">
    <property type="entry name" value="arf6 gtpase in complex with a specific effector, jip4"/>
    <property type="match status" value="1"/>
</dbReference>
<dbReference type="InterPro" id="IPR050143">
    <property type="entry name" value="TRIM/RBCC"/>
</dbReference>